<reference evidence="3 4" key="1">
    <citation type="journal article" date="2013" name="Front. Microbiol.">
        <title>Comparative genomic analyses of the cyanobacterium, Lyngbya aestuarii BL J, a powerful hydrogen producer.</title>
        <authorList>
            <person name="Kothari A."/>
            <person name="Vaughn M."/>
            <person name="Garcia-Pichel F."/>
        </authorList>
    </citation>
    <scope>NUCLEOTIDE SEQUENCE [LARGE SCALE GENOMIC DNA]</scope>
    <source>
        <strain evidence="3 4">BL J</strain>
    </source>
</reference>
<dbReference type="EMBL" id="AUZM01000001">
    <property type="protein sequence ID" value="ERT09850.1"/>
    <property type="molecule type" value="Genomic_DNA"/>
</dbReference>
<feature type="transmembrane region" description="Helical" evidence="1">
    <location>
        <begin position="97"/>
        <end position="115"/>
    </location>
</feature>
<dbReference type="Proteomes" id="UP000017127">
    <property type="component" value="Unassembled WGS sequence"/>
</dbReference>
<feature type="transmembrane region" description="Helical" evidence="1">
    <location>
        <begin position="65"/>
        <end position="90"/>
    </location>
</feature>
<keyword evidence="1" id="KW-0812">Transmembrane</keyword>
<keyword evidence="1" id="KW-0472">Membrane</keyword>
<dbReference type="OrthoDB" id="369355at2"/>
<evidence type="ECO:0000256" key="1">
    <source>
        <dbReference type="SAM" id="Phobius"/>
    </source>
</evidence>
<comment type="caution">
    <text evidence="3">The sequence shown here is derived from an EMBL/GenBank/DDBJ whole genome shotgun (WGS) entry which is preliminary data.</text>
</comment>
<keyword evidence="1" id="KW-1133">Transmembrane helix</keyword>
<keyword evidence="4" id="KW-1185">Reference proteome</keyword>
<dbReference type="GO" id="GO:0006813">
    <property type="term" value="P:potassium ion transport"/>
    <property type="evidence" value="ECO:0007669"/>
    <property type="project" value="InterPro"/>
</dbReference>
<name>U7QRV7_9CYAN</name>
<accession>U7QRV7</accession>
<evidence type="ECO:0000313" key="4">
    <source>
        <dbReference type="Proteomes" id="UP000017127"/>
    </source>
</evidence>
<evidence type="ECO:0000259" key="2">
    <source>
        <dbReference type="PROSITE" id="PS51202"/>
    </source>
</evidence>
<gene>
    <name evidence="3" type="ORF">M595_0203</name>
</gene>
<proteinExistence type="predicted"/>
<dbReference type="GO" id="GO:0008324">
    <property type="term" value="F:monoatomic cation transmembrane transporter activity"/>
    <property type="evidence" value="ECO:0007669"/>
    <property type="project" value="InterPro"/>
</dbReference>
<dbReference type="Pfam" id="PF02080">
    <property type="entry name" value="TrkA_C"/>
    <property type="match status" value="1"/>
</dbReference>
<sequence length="260" mass="29689">MPAIVSLFVAVTLSLLVTRIASEALTLTGLSRQSARFQARSAFTGSGFTTQESERVVNHPVRRRIIMWLMFLGNAGIITVISSVVLTFVTTARSDQWFLRFMLLFLGLALLSLVIQHRGFNRYLNRLVRWALRNWTNLDVRDYANLLHLKGEYRVMELLVNPSDWLANKQLHQLRLKSEGVMVLGIEREDKTYVGAPNGSTYIRSFDLLILYGRKTALLELDSRRNDLTGEIAHEKAVRTQQHLMNEQAEQEVLSKDSLT</sequence>
<dbReference type="SUPFAM" id="SSF116726">
    <property type="entry name" value="TrkA C-terminal domain-like"/>
    <property type="match status" value="1"/>
</dbReference>
<dbReference type="InterPro" id="IPR036721">
    <property type="entry name" value="RCK_C_sf"/>
</dbReference>
<dbReference type="AlphaFoldDB" id="U7QRV7"/>
<evidence type="ECO:0000313" key="3">
    <source>
        <dbReference type="EMBL" id="ERT09850.1"/>
    </source>
</evidence>
<organism evidence="3 4">
    <name type="scientific">Lyngbya aestuarii BL J</name>
    <dbReference type="NCBI Taxonomy" id="1348334"/>
    <lineage>
        <taxon>Bacteria</taxon>
        <taxon>Bacillati</taxon>
        <taxon>Cyanobacteriota</taxon>
        <taxon>Cyanophyceae</taxon>
        <taxon>Oscillatoriophycideae</taxon>
        <taxon>Oscillatoriales</taxon>
        <taxon>Microcoleaceae</taxon>
        <taxon>Lyngbya</taxon>
    </lineage>
</organism>
<dbReference type="RefSeq" id="WP_023063912.1">
    <property type="nucleotide sequence ID" value="NZ_AUZM01000001.1"/>
</dbReference>
<dbReference type="PROSITE" id="PS51202">
    <property type="entry name" value="RCK_C"/>
    <property type="match status" value="1"/>
</dbReference>
<feature type="domain" description="RCK C-terminal" evidence="2">
    <location>
        <begin position="141"/>
        <end position="227"/>
    </location>
</feature>
<dbReference type="PATRIC" id="fig|1348334.3.peg.200"/>
<protein>
    <submittedName>
        <fullName evidence="3">TrkA-C domain protein</fullName>
    </submittedName>
</protein>
<dbReference type="InterPro" id="IPR006037">
    <property type="entry name" value="RCK_C"/>
</dbReference>
<dbReference type="Gene3D" id="3.30.70.1450">
    <property type="entry name" value="Regulator of K+ conductance, C-terminal domain"/>
    <property type="match status" value="1"/>
</dbReference>